<dbReference type="GO" id="GO:0016491">
    <property type="term" value="F:oxidoreductase activity"/>
    <property type="evidence" value="ECO:0007669"/>
    <property type="project" value="InterPro"/>
</dbReference>
<dbReference type="InterPro" id="IPR036812">
    <property type="entry name" value="NAD(P)_OxRdtase_dom_sf"/>
</dbReference>
<reference evidence="2 3" key="1">
    <citation type="submission" date="2016-06" db="EMBL/GenBank/DDBJ databases">
        <authorList>
            <person name="Olsen C.W."/>
            <person name="Carey S."/>
            <person name="Hinshaw L."/>
            <person name="Karasin A.I."/>
        </authorList>
    </citation>
    <scope>NUCLEOTIDE SEQUENCE [LARGE SCALE GENOMIC DNA]</scope>
    <source>
        <strain evidence="2 3">LZ-22</strain>
    </source>
</reference>
<dbReference type="Proteomes" id="UP000199086">
    <property type="component" value="Unassembled WGS sequence"/>
</dbReference>
<keyword evidence="3" id="KW-1185">Reference proteome</keyword>
<organism evidence="2 3">
    <name type="scientific">Raineyella antarctica</name>
    <dbReference type="NCBI Taxonomy" id="1577474"/>
    <lineage>
        <taxon>Bacteria</taxon>
        <taxon>Bacillati</taxon>
        <taxon>Actinomycetota</taxon>
        <taxon>Actinomycetes</taxon>
        <taxon>Propionibacteriales</taxon>
        <taxon>Propionibacteriaceae</taxon>
        <taxon>Raineyella</taxon>
    </lineage>
</organism>
<dbReference type="PANTHER" id="PTHR43364:SF6">
    <property type="entry name" value="OXIDOREDUCTASE-RELATED"/>
    <property type="match status" value="1"/>
</dbReference>
<dbReference type="PANTHER" id="PTHR43364">
    <property type="entry name" value="NADH-SPECIFIC METHYLGLYOXAL REDUCTASE-RELATED"/>
    <property type="match status" value="1"/>
</dbReference>
<dbReference type="Gene3D" id="3.20.20.100">
    <property type="entry name" value="NADP-dependent oxidoreductase domain"/>
    <property type="match status" value="1"/>
</dbReference>
<evidence type="ECO:0000313" key="3">
    <source>
        <dbReference type="Proteomes" id="UP000199086"/>
    </source>
</evidence>
<dbReference type="SUPFAM" id="SSF51430">
    <property type="entry name" value="NAD(P)-linked oxidoreductase"/>
    <property type="match status" value="1"/>
</dbReference>
<dbReference type="InterPro" id="IPR050523">
    <property type="entry name" value="AKR_Detox_Biosynth"/>
</dbReference>
<dbReference type="InterPro" id="IPR020471">
    <property type="entry name" value="AKR"/>
</dbReference>
<name>A0A1G6HLE7_9ACTN</name>
<dbReference type="PRINTS" id="PR00069">
    <property type="entry name" value="ALDKETRDTASE"/>
</dbReference>
<dbReference type="AlphaFoldDB" id="A0A1G6HLE7"/>
<proteinExistence type="predicted"/>
<dbReference type="InterPro" id="IPR018170">
    <property type="entry name" value="Aldo/ket_reductase_CS"/>
</dbReference>
<dbReference type="Pfam" id="PF00248">
    <property type="entry name" value="Aldo_ket_red"/>
    <property type="match status" value="1"/>
</dbReference>
<dbReference type="PROSITE" id="PS00062">
    <property type="entry name" value="ALDOKETO_REDUCTASE_2"/>
    <property type="match status" value="1"/>
</dbReference>
<dbReference type="STRING" id="1577474.GA0111570_11167"/>
<evidence type="ECO:0000313" key="2">
    <source>
        <dbReference type="EMBL" id="SDB95079.1"/>
    </source>
</evidence>
<feature type="domain" description="NADP-dependent oxidoreductase" evidence="1">
    <location>
        <begin position="83"/>
        <end position="377"/>
    </location>
</feature>
<dbReference type="CDD" id="cd19081">
    <property type="entry name" value="AKR_AKR9C1"/>
    <property type="match status" value="1"/>
</dbReference>
<evidence type="ECO:0000259" key="1">
    <source>
        <dbReference type="Pfam" id="PF00248"/>
    </source>
</evidence>
<dbReference type="InterPro" id="IPR023210">
    <property type="entry name" value="NADP_OxRdtase_dom"/>
</dbReference>
<dbReference type="GO" id="GO:0005829">
    <property type="term" value="C:cytosol"/>
    <property type="evidence" value="ECO:0007669"/>
    <property type="project" value="TreeGrafter"/>
</dbReference>
<dbReference type="EMBL" id="FMYF01000011">
    <property type="protein sequence ID" value="SDB95079.1"/>
    <property type="molecule type" value="Genomic_DNA"/>
</dbReference>
<sequence length="382" mass="40661">MPRQGEAQAQMYASTMAPSRHFANVTMRLPFSNSRMTEVHSLGKVRRAGTYAPSGWMLESRNTCGRVRNMASIPTLETEIFPLNLGGNTFGWTSDRVGSEAVLDGFVAAGGNFVDTADAYSAWAPGNKGGESETIIGDWMAARGNRDGLVIATKVGALEGRKGLAPDNVRAAVDDSLRRLRTDRIDLYYAHYDDQDRPIEEIAATFDGLVRDGRIRAIGMSNFTPERMRAWLEAAAAEGLTAPVAIQPEYNLVARHRYETDYAPIAASAGVAVFPYYALASGFLSGKYRTPADLEQSVRGGRAEGHLNAQGLGVVDALVAVADEHGAAPATVALAWLLAKGATAPLASARTTEQLPDLMAAATLALTDAQVAALDKASAPFA</sequence>
<accession>A0A1G6HLE7</accession>
<gene>
    <name evidence="2" type="ORF">GA0111570_11167</name>
</gene>
<protein>
    <submittedName>
        <fullName evidence="2">Aryl-alcohol dehydrogenase (NADP+)</fullName>
    </submittedName>
</protein>